<dbReference type="RefSeq" id="WP_187219986.1">
    <property type="nucleotide sequence ID" value="NZ_JABVED010000004.1"/>
</dbReference>
<dbReference type="Gene3D" id="3.40.1260.10">
    <property type="entry name" value="DsrEFH-like"/>
    <property type="match status" value="1"/>
</dbReference>
<sequence>MSASGVTDTAPGHLLVASRGPWSGPGAARFLADAAALAETGVPVTVVLLGDGTPLAVAGGTVELVTLLDAGGEVWVDRFGAAQRGIAEIALPEGARWVDMDDVAARLLDPDVRAVWH</sequence>
<gene>
    <name evidence="1" type="ORF">GPZ80_09855</name>
</gene>
<evidence type="ECO:0000313" key="2">
    <source>
        <dbReference type="Proteomes" id="UP000734823"/>
    </source>
</evidence>
<protein>
    <submittedName>
        <fullName evidence="1">DsrE family protein</fullName>
    </submittedName>
</protein>
<accession>A0ABR7L557</accession>
<proteinExistence type="predicted"/>
<comment type="caution">
    <text evidence="1">The sequence shown here is derived from an EMBL/GenBank/DDBJ whole genome shotgun (WGS) entry which is preliminary data.</text>
</comment>
<keyword evidence="2" id="KW-1185">Reference proteome</keyword>
<dbReference type="InterPro" id="IPR027396">
    <property type="entry name" value="DsrEFH-like"/>
</dbReference>
<reference evidence="1 2" key="1">
    <citation type="submission" date="2020-06" db="EMBL/GenBank/DDBJ databases">
        <title>Actinokineospora xiongansis sp. nov., isolated from soil of Baiyangdian.</title>
        <authorList>
            <person name="Zhang X."/>
        </authorList>
    </citation>
    <scope>NUCLEOTIDE SEQUENCE [LARGE SCALE GENOMIC DNA]</scope>
    <source>
        <strain evidence="1 2">HBU206404</strain>
    </source>
</reference>
<dbReference type="SUPFAM" id="SSF75169">
    <property type="entry name" value="DsrEFH-like"/>
    <property type="match status" value="1"/>
</dbReference>
<name>A0ABR7L557_9PSEU</name>
<organism evidence="1 2">
    <name type="scientific">Actinokineospora xionganensis</name>
    <dbReference type="NCBI Taxonomy" id="2684470"/>
    <lineage>
        <taxon>Bacteria</taxon>
        <taxon>Bacillati</taxon>
        <taxon>Actinomycetota</taxon>
        <taxon>Actinomycetes</taxon>
        <taxon>Pseudonocardiales</taxon>
        <taxon>Pseudonocardiaceae</taxon>
        <taxon>Actinokineospora</taxon>
    </lineage>
</organism>
<dbReference type="Proteomes" id="UP000734823">
    <property type="component" value="Unassembled WGS sequence"/>
</dbReference>
<dbReference type="EMBL" id="JABVED010000004">
    <property type="protein sequence ID" value="MBC6447472.1"/>
    <property type="molecule type" value="Genomic_DNA"/>
</dbReference>
<evidence type="ECO:0000313" key="1">
    <source>
        <dbReference type="EMBL" id="MBC6447472.1"/>
    </source>
</evidence>